<keyword evidence="5" id="KW-0670">Pyruvate</keyword>
<keyword evidence="6" id="KW-1185">Reference proteome</keyword>
<dbReference type="InterPro" id="IPR029061">
    <property type="entry name" value="THDP-binding"/>
</dbReference>
<evidence type="ECO:0000256" key="3">
    <source>
        <dbReference type="ARBA" id="ARBA00023052"/>
    </source>
</evidence>
<dbReference type="InterPro" id="IPR001017">
    <property type="entry name" value="DH_E1"/>
</dbReference>
<dbReference type="CDD" id="cd02000">
    <property type="entry name" value="TPP_E1_PDC_ADC_BCADC"/>
    <property type="match status" value="1"/>
</dbReference>
<feature type="domain" description="Dehydrogenase E1 component" evidence="4">
    <location>
        <begin position="49"/>
        <end position="321"/>
    </location>
</feature>
<dbReference type="Gene3D" id="3.40.50.970">
    <property type="match status" value="1"/>
</dbReference>
<dbReference type="AlphaFoldDB" id="A0A4R8VEP7"/>
<keyword evidence="3" id="KW-0786">Thiamine pyrophosphate</keyword>
<dbReference type="RefSeq" id="WP_104094527.1">
    <property type="nucleotide sequence ID" value="NZ_JACHBP010000001.1"/>
</dbReference>
<dbReference type="OrthoDB" id="9766715at2"/>
<dbReference type="Pfam" id="PF00676">
    <property type="entry name" value="E1_dh"/>
    <property type="match status" value="1"/>
</dbReference>
<name>A0A4R8VEP7_9MICO</name>
<evidence type="ECO:0000256" key="2">
    <source>
        <dbReference type="ARBA" id="ARBA00023002"/>
    </source>
</evidence>
<evidence type="ECO:0000259" key="4">
    <source>
        <dbReference type="Pfam" id="PF00676"/>
    </source>
</evidence>
<dbReference type="Proteomes" id="UP000298488">
    <property type="component" value="Unassembled WGS sequence"/>
</dbReference>
<comment type="cofactor">
    <cofactor evidence="1">
        <name>thiamine diphosphate</name>
        <dbReference type="ChEBI" id="CHEBI:58937"/>
    </cofactor>
</comment>
<evidence type="ECO:0000313" key="5">
    <source>
        <dbReference type="EMBL" id="TFB81403.1"/>
    </source>
</evidence>
<dbReference type="SUPFAM" id="SSF52518">
    <property type="entry name" value="Thiamin diphosphate-binding fold (THDP-binding)"/>
    <property type="match status" value="1"/>
</dbReference>
<proteinExistence type="predicted"/>
<accession>A0A4R8VEP7</accession>
<reference evidence="5 6" key="1">
    <citation type="submission" date="2019-03" db="EMBL/GenBank/DDBJ databases">
        <title>Genomics of glacier-inhabiting Cryobacterium strains.</title>
        <authorList>
            <person name="Liu Q."/>
            <person name="Xin Y.-H."/>
        </authorList>
    </citation>
    <scope>NUCLEOTIDE SEQUENCE [LARGE SCALE GENOMIC DNA]</scope>
    <source>
        <strain evidence="5 6">CGMCC 1.10440</strain>
    </source>
</reference>
<dbReference type="InterPro" id="IPR017596">
    <property type="entry name" value="PdhA/BkdA"/>
</dbReference>
<sequence length="372" mass="40803">MSLTVETRATIGLPDAEPLRLIEETGTVVAPKLRRGIDLPGADTLLELYRRMVIARRWDTQVTALTRQGRLSTYPSARGQEAGEIGTVLAMEAADWLFPTYRDSIAVMTRGVPTEQILSGFRGDWHCGWDPQEHRTAPQATPLATQALHAVGLATAARLKGDPIAVATFIGDGATSEGDAHEAFNFAGVWRAPIVFVIQNNQFAISVPLSKQTHSRMLADRAVGYGIPGFHVDGNDVAAVYAVVSAALARARTGDGPTIIECLTYRVEPHTNSDDPSRYRDSSDVELWRKRDPIERLARYLESEGMLGDELRRSFVQEAEDAATAMRDTLNAEPALDPLELFDHVYNVERPALREQRDALAGELDENGSARS</sequence>
<dbReference type="PANTHER" id="PTHR43380">
    <property type="entry name" value="2-OXOISOVALERATE DEHYDROGENASE SUBUNIT ALPHA, MITOCHONDRIAL"/>
    <property type="match status" value="1"/>
</dbReference>
<protein>
    <submittedName>
        <fullName evidence="5">Pyruvate dehydrogenase (Acetyl-transferring) E1 component subunit alpha</fullName>
    </submittedName>
</protein>
<gene>
    <name evidence="5" type="primary">pdhA</name>
    <name evidence="5" type="ORF">E3N84_00240</name>
</gene>
<comment type="caution">
    <text evidence="5">The sequence shown here is derived from an EMBL/GenBank/DDBJ whole genome shotgun (WGS) entry which is preliminary data.</text>
</comment>
<dbReference type="EMBL" id="SOFI01000001">
    <property type="protein sequence ID" value="TFB81403.1"/>
    <property type="molecule type" value="Genomic_DNA"/>
</dbReference>
<dbReference type="PANTHER" id="PTHR43380:SF1">
    <property type="entry name" value="2-OXOISOVALERATE DEHYDROGENASE SUBUNIT ALPHA, MITOCHONDRIAL"/>
    <property type="match status" value="1"/>
</dbReference>
<dbReference type="GO" id="GO:0016624">
    <property type="term" value="F:oxidoreductase activity, acting on the aldehyde or oxo group of donors, disulfide as acceptor"/>
    <property type="evidence" value="ECO:0007669"/>
    <property type="project" value="InterPro"/>
</dbReference>
<dbReference type="NCBIfam" id="TIGR03181">
    <property type="entry name" value="PDH_E1_alph_x"/>
    <property type="match status" value="1"/>
</dbReference>
<keyword evidence="2" id="KW-0560">Oxidoreductase</keyword>
<dbReference type="InterPro" id="IPR050771">
    <property type="entry name" value="Alpha-ketoacid_DH_E1_comp"/>
</dbReference>
<evidence type="ECO:0000313" key="6">
    <source>
        <dbReference type="Proteomes" id="UP000298488"/>
    </source>
</evidence>
<evidence type="ECO:0000256" key="1">
    <source>
        <dbReference type="ARBA" id="ARBA00001964"/>
    </source>
</evidence>
<dbReference type="GO" id="GO:0000287">
    <property type="term" value="F:magnesium ion binding"/>
    <property type="evidence" value="ECO:0007669"/>
    <property type="project" value="UniProtKB-ARBA"/>
</dbReference>
<dbReference type="GO" id="GO:0009083">
    <property type="term" value="P:branched-chain amino acid catabolic process"/>
    <property type="evidence" value="ECO:0007669"/>
    <property type="project" value="TreeGrafter"/>
</dbReference>
<organism evidence="5 6">
    <name type="scientific">Terrimesophilobacter mesophilus</name>
    <dbReference type="NCBI Taxonomy" id="433647"/>
    <lineage>
        <taxon>Bacteria</taxon>
        <taxon>Bacillati</taxon>
        <taxon>Actinomycetota</taxon>
        <taxon>Actinomycetes</taxon>
        <taxon>Micrococcales</taxon>
        <taxon>Microbacteriaceae</taxon>
        <taxon>Terrimesophilobacter</taxon>
    </lineage>
</organism>